<dbReference type="eggNOG" id="COG3432">
    <property type="taxonomic scope" value="Bacteria"/>
</dbReference>
<dbReference type="STRING" id="679200.HMPREF9333_00713"/>
<accession>G5GGM3</accession>
<keyword evidence="2" id="KW-1185">Reference proteome</keyword>
<evidence type="ECO:0000313" key="1">
    <source>
        <dbReference type="EMBL" id="EHI56183.1"/>
    </source>
</evidence>
<dbReference type="Gene3D" id="1.10.10.10">
    <property type="entry name" value="Winged helix-like DNA-binding domain superfamily/Winged helix DNA-binding domain"/>
    <property type="match status" value="1"/>
</dbReference>
<dbReference type="InterPro" id="IPR036388">
    <property type="entry name" value="WH-like_DNA-bd_sf"/>
</dbReference>
<dbReference type="Pfam" id="PF14277">
    <property type="entry name" value="DUF4364"/>
    <property type="match status" value="1"/>
</dbReference>
<proteinExistence type="predicted"/>
<organism evidence="1 2">
    <name type="scientific">Johnsonella ignava ATCC 51276</name>
    <dbReference type="NCBI Taxonomy" id="679200"/>
    <lineage>
        <taxon>Bacteria</taxon>
        <taxon>Bacillati</taxon>
        <taxon>Bacillota</taxon>
        <taxon>Clostridia</taxon>
        <taxon>Lachnospirales</taxon>
        <taxon>Lachnospiraceae</taxon>
        <taxon>Johnsonella</taxon>
    </lineage>
</organism>
<dbReference type="OrthoDB" id="9783597at2"/>
<dbReference type="HOGENOM" id="CLU_103675_1_0_9"/>
<gene>
    <name evidence="1" type="ORF">HMPREF9333_00713</name>
</gene>
<dbReference type="InterPro" id="IPR025374">
    <property type="entry name" value="DUF4364"/>
</dbReference>
<evidence type="ECO:0008006" key="3">
    <source>
        <dbReference type="Google" id="ProtNLM"/>
    </source>
</evidence>
<reference evidence="1 2" key="1">
    <citation type="submission" date="2011-08" db="EMBL/GenBank/DDBJ databases">
        <title>The Genome Sequence of Johnsonella ignava ATCC 51276.</title>
        <authorList>
            <consortium name="The Broad Institute Genome Sequencing Platform"/>
            <person name="Earl A."/>
            <person name="Ward D."/>
            <person name="Feldgarden M."/>
            <person name="Gevers D."/>
            <person name="Izard J."/>
            <person name="Blanton J.M."/>
            <person name="Baranova O.V."/>
            <person name="Dewhirst F.E."/>
            <person name="Young S.K."/>
            <person name="Zeng Q."/>
            <person name="Gargeya S."/>
            <person name="Fitzgerald M."/>
            <person name="Haas B."/>
            <person name="Abouelleil A."/>
            <person name="Alvarado L."/>
            <person name="Arachchi H.M."/>
            <person name="Berlin A."/>
            <person name="Brown A."/>
            <person name="Chapman S.B."/>
            <person name="Chen Z."/>
            <person name="Dunbar C."/>
            <person name="Freedman E."/>
            <person name="Gearin G."/>
            <person name="Gellesch M."/>
            <person name="Goldberg J."/>
            <person name="Griggs A."/>
            <person name="Gujja S."/>
            <person name="Heiman D."/>
            <person name="Howarth C."/>
            <person name="Larson L."/>
            <person name="Lui A."/>
            <person name="MacDonald P.J.P."/>
            <person name="Montmayeur A."/>
            <person name="Murphy C."/>
            <person name="Neiman D."/>
            <person name="Pearson M."/>
            <person name="Priest M."/>
            <person name="Roberts A."/>
            <person name="Saif S."/>
            <person name="Shea T."/>
            <person name="Shenoy N."/>
            <person name="Sisk P."/>
            <person name="Stolte C."/>
            <person name="Sykes S."/>
            <person name="Wortman J."/>
            <person name="Nusbaum C."/>
            <person name="Birren B."/>
        </authorList>
    </citation>
    <scope>NUCLEOTIDE SEQUENCE [LARGE SCALE GENOMIC DNA]</scope>
    <source>
        <strain evidence="1 2">ATCC 51276</strain>
    </source>
</reference>
<dbReference type="AlphaFoldDB" id="G5GGM3"/>
<comment type="caution">
    <text evidence="1">The sequence shown here is derived from an EMBL/GenBank/DDBJ whole genome shotgun (WGS) entry which is preliminary data.</text>
</comment>
<protein>
    <recommendedName>
        <fullName evidence="3">DUF4364 domain-containing protein</fullName>
    </recommendedName>
</protein>
<name>G5GGM3_9FIRM</name>
<dbReference type="Proteomes" id="UP000003011">
    <property type="component" value="Unassembled WGS sequence"/>
</dbReference>
<dbReference type="RefSeq" id="WP_005539890.1">
    <property type="nucleotide sequence ID" value="NZ_JH378830.1"/>
</dbReference>
<dbReference type="EMBL" id="ACZL01000012">
    <property type="protein sequence ID" value="EHI56183.1"/>
    <property type="molecule type" value="Genomic_DNA"/>
</dbReference>
<evidence type="ECO:0000313" key="2">
    <source>
        <dbReference type="Proteomes" id="UP000003011"/>
    </source>
</evidence>
<sequence>MLSETETLYKLIILYMLHHVTFPLSTSQLLDFFVNRHQYTDFFTLQKVISELEETELITQNTTSHNASFYVITNSGEETLEYFGKRIPGAILEDANEFLKENKVKLRDESNITANFYKSTAPGFIAHCEVREGKDILISMDLSVPDAKSAELICGNWKNASNDIYQYVVKKLFDKE</sequence>